<proteinExistence type="predicted"/>
<evidence type="ECO:0000313" key="8">
    <source>
        <dbReference type="EMBL" id="KAE8154318.1"/>
    </source>
</evidence>
<dbReference type="SMART" id="SM00066">
    <property type="entry name" value="GAL4"/>
    <property type="match status" value="1"/>
</dbReference>
<dbReference type="GO" id="GO:0003677">
    <property type="term" value="F:DNA binding"/>
    <property type="evidence" value="ECO:0007669"/>
    <property type="project" value="UniProtKB-KW"/>
</dbReference>
<evidence type="ECO:0000256" key="4">
    <source>
        <dbReference type="ARBA" id="ARBA00023163"/>
    </source>
</evidence>
<dbReference type="PROSITE" id="PS00463">
    <property type="entry name" value="ZN2_CY6_FUNGAL_1"/>
    <property type="match status" value="1"/>
</dbReference>
<dbReference type="Pfam" id="PF00172">
    <property type="entry name" value="Zn_clus"/>
    <property type="match status" value="1"/>
</dbReference>
<dbReference type="CDD" id="cd00067">
    <property type="entry name" value="GAL4"/>
    <property type="match status" value="1"/>
</dbReference>
<keyword evidence="1" id="KW-0479">Metal-binding</keyword>
<name>A0A5N6U6T1_ASPAV</name>
<evidence type="ECO:0000256" key="2">
    <source>
        <dbReference type="ARBA" id="ARBA00023015"/>
    </source>
</evidence>
<protein>
    <recommendedName>
        <fullName evidence="7">Zn(2)-C6 fungal-type domain-containing protein</fullName>
    </recommendedName>
</protein>
<dbReference type="Pfam" id="PF04082">
    <property type="entry name" value="Fungal_trans"/>
    <property type="match status" value="1"/>
</dbReference>
<keyword evidence="2" id="KW-0805">Transcription regulation</keyword>
<evidence type="ECO:0000256" key="6">
    <source>
        <dbReference type="SAM" id="MobiDB-lite"/>
    </source>
</evidence>
<sequence length="564" mass="62768">MAPHVVAQHHRPPVRVSLACTPCRSKHLRCDALTPVCSRCHADGKDCVYPKSRRGGRHRSKAPRPSCDEVSFAEGQLPDQGQSVFDPTTSCSAHSDASSISNADGTLISQFYACFHPAHPCVLPQWAMNRHMTMNSGELQLLTSVMQYIGAVYARSVSLAVQKDTVERNLSSLGTVTGFDVQAVLLYSIAIYWGDESKRALELLDKTINMAWELGMNRQSFASEQGMNNPILEESWRRTWWQIYVTDAHIAGSTHTFPFRTSNAVMDVDLPCEETAYEDGDIPRPRTLAEYDMREFAGDDSLQFSSFAELACLTRSLDLVLACRKGSNATNAHVICANLDACVLAWRSLLPPSKKEIMRADGSFDEILFKANMIIHTYMVDVHRQLSTLEYSPVESVAHCAPPPPSAALGHGRQDRQLHTAKVLRSIEQFNDLLTLPTNIAVHTPFIICMIANIVIAQLSACRFVFKGHQLRLARERVRMSMGSLKVLSEFWPMGSRTYQEVGIIAREILGLVDRNPRLDHVTQDAIADVGVIELMNPPPLVSDTLSLDMNFDFCGLFDQVVCD</sequence>
<dbReference type="OrthoDB" id="2399539at2759"/>
<evidence type="ECO:0000313" key="9">
    <source>
        <dbReference type="Proteomes" id="UP000325780"/>
    </source>
</evidence>
<reference evidence="8 9" key="1">
    <citation type="submission" date="2019-04" db="EMBL/GenBank/DDBJ databases">
        <title>Friends and foes A comparative genomics study of 23 Aspergillus species from section Flavi.</title>
        <authorList>
            <consortium name="DOE Joint Genome Institute"/>
            <person name="Kjaerbolling I."/>
            <person name="Vesth T."/>
            <person name="Frisvad J.C."/>
            <person name="Nybo J.L."/>
            <person name="Theobald S."/>
            <person name="Kildgaard S."/>
            <person name="Isbrandt T."/>
            <person name="Kuo A."/>
            <person name="Sato A."/>
            <person name="Lyhne E.K."/>
            <person name="Kogle M.E."/>
            <person name="Wiebenga A."/>
            <person name="Kun R.S."/>
            <person name="Lubbers R.J."/>
            <person name="Makela M.R."/>
            <person name="Barry K."/>
            <person name="Chovatia M."/>
            <person name="Clum A."/>
            <person name="Daum C."/>
            <person name="Haridas S."/>
            <person name="He G."/>
            <person name="LaButti K."/>
            <person name="Lipzen A."/>
            <person name="Mondo S."/>
            <person name="Riley R."/>
            <person name="Salamov A."/>
            <person name="Simmons B.A."/>
            <person name="Magnuson J.K."/>
            <person name="Henrissat B."/>
            <person name="Mortensen U.H."/>
            <person name="Larsen T.O."/>
            <person name="Devries R.P."/>
            <person name="Grigoriev I.V."/>
            <person name="Machida M."/>
            <person name="Baker S.E."/>
            <person name="Andersen M.R."/>
        </authorList>
    </citation>
    <scope>NUCLEOTIDE SEQUENCE [LARGE SCALE GENOMIC DNA]</scope>
    <source>
        <strain evidence="8 9">IBT 18842</strain>
    </source>
</reference>
<dbReference type="GO" id="GO:0000981">
    <property type="term" value="F:DNA-binding transcription factor activity, RNA polymerase II-specific"/>
    <property type="evidence" value="ECO:0007669"/>
    <property type="project" value="InterPro"/>
</dbReference>
<dbReference type="PANTHER" id="PTHR47431:SF4">
    <property type="entry name" value="ZN(II)2CYS6 TRANSCRIPTION FACTOR (EUROFUNG)"/>
    <property type="match status" value="1"/>
</dbReference>
<feature type="region of interest" description="Disordered" evidence="6">
    <location>
        <begin position="51"/>
        <end position="72"/>
    </location>
</feature>
<dbReference type="PROSITE" id="PS50048">
    <property type="entry name" value="ZN2_CY6_FUNGAL_2"/>
    <property type="match status" value="1"/>
</dbReference>
<accession>A0A5N6U6T1</accession>
<dbReference type="GO" id="GO:0008270">
    <property type="term" value="F:zinc ion binding"/>
    <property type="evidence" value="ECO:0007669"/>
    <property type="project" value="InterPro"/>
</dbReference>
<keyword evidence="3" id="KW-0238">DNA-binding</keyword>
<dbReference type="InterPro" id="IPR036864">
    <property type="entry name" value="Zn2-C6_fun-type_DNA-bd_sf"/>
</dbReference>
<evidence type="ECO:0000256" key="5">
    <source>
        <dbReference type="ARBA" id="ARBA00023242"/>
    </source>
</evidence>
<dbReference type="Gene3D" id="4.10.240.10">
    <property type="entry name" value="Zn(2)-C6 fungal-type DNA-binding domain"/>
    <property type="match status" value="1"/>
</dbReference>
<dbReference type="Proteomes" id="UP000325780">
    <property type="component" value="Unassembled WGS sequence"/>
</dbReference>
<dbReference type="InterPro" id="IPR001138">
    <property type="entry name" value="Zn2Cys6_DnaBD"/>
</dbReference>
<dbReference type="PANTHER" id="PTHR47431">
    <property type="entry name" value="ZN(II)2CYS6 TRANSCRIPTION FACTOR (EUROFUNG)-RELATED"/>
    <property type="match status" value="1"/>
</dbReference>
<dbReference type="AlphaFoldDB" id="A0A5N6U6T1"/>
<keyword evidence="4" id="KW-0804">Transcription</keyword>
<evidence type="ECO:0000259" key="7">
    <source>
        <dbReference type="PROSITE" id="PS50048"/>
    </source>
</evidence>
<dbReference type="GO" id="GO:0009893">
    <property type="term" value="P:positive regulation of metabolic process"/>
    <property type="evidence" value="ECO:0007669"/>
    <property type="project" value="UniProtKB-ARBA"/>
</dbReference>
<gene>
    <name evidence="8" type="ORF">BDV25DRAFT_116266</name>
</gene>
<dbReference type="GO" id="GO:0006351">
    <property type="term" value="P:DNA-templated transcription"/>
    <property type="evidence" value="ECO:0007669"/>
    <property type="project" value="InterPro"/>
</dbReference>
<evidence type="ECO:0000256" key="3">
    <source>
        <dbReference type="ARBA" id="ARBA00023125"/>
    </source>
</evidence>
<dbReference type="SUPFAM" id="SSF57701">
    <property type="entry name" value="Zn2/Cys6 DNA-binding domain"/>
    <property type="match status" value="1"/>
</dbReference>
<dbReference type="EMBL" id="ML742030">
    <property type="protein sequence ID" value="KAE8154318.1"/>
    <property type="molecule type" value="Genomic_DNA"/>
</dbReference>
<feature type="domain" description="Zn(2)-C6 fungal-type" evidence="7">
    <location>
        <begin position="19"/>
        <end position="49"/>
    </location>
</feature>
<keyword evidence="5" id="KW-0539">Nucleus</keyword>
<dbReference type="CDD" id="cd12148">
    <property type="entry name" value="fungal_TF_MHR"/>
    <property type="match status" value="1"/>
</dbReference>
<dbReference type="InterPro" id="IPR007219">
    <property type="entry name" value="XnlR_reg_dom"/>
</dbReference>
<feature type="compositionally biased region" description="Basic residues" evidence="6">
    <location>
        <begin position="51"/>
        <end position="62"/>
    </location>
</feature>
<evidence type="ECO:0000256" key="1">
    <source>
        <dbReference type="ARBA" id="ARBA00022723"/>
    </source>
</evidence>
<keyword evidence="9" id="KW-1185">Reference proteome</keyword>
<organism evidence="8 9">
    <name type="scientific">Aspergillus avenaceus</name>
    <dbReference type="NCBI Taxonomy" id="36643"/>
    <lineage>
        <taxon>Eukaryota</taxon>
        <taxon>Fungi</taxon>
        <taxon>Dikarya</taxon>
        <taxon>Ascomycota</taxon>
        <taxon>Pezizomycotina</taxon>
        <taxon>Eurotiomycetes</taxon>
        <taxon>Eurotiomycetidae</taxon>
        <taxon>Eurotiales</taxon>
        <taxon>Aspergillaceae</taxon>
        <taxon>Aspergillus</taxon>
        <taxon>Aspergillus subgen. Circumdati</taxon>
    </lineage>
</organism>